<name>A0A1G1Y1S9_9BACT</name>
<reference evidence="11 12" key="1">
    <citation type="journal article" date="2016" name="Nat. Commun.">
        <title>Thousands of microbial genomes shed light on interconnected biogeochemical processes in an aquifer system.</title>
        <authorList>
            <person name="Anantharaman K."/>
            <person name="Brown C.T."/>
            <person name="Hug L.A."/>
            <person name="Sharon I."/>
            <person name="Castelle C.J."/>
            <person name="Probst A.J."/>
            <person name="Thomas B.C."/>
            <person name="Singh A."/>
            <person name="Wilkins M.J."/>
            <person name="Karaoz U."/>
            <person name="Brodie E.L."/>
            <person name="Williams K.H."/>
            <person name="Hubbard S.S."/>
            <person name="Banfield J.F."/>
        </authorList>
    </citation>
    <scope>NUCLEOTIDE SEQUENCE [LARGE SCALE GENOMIC DNA]</scope>
</reference>
<protein>
    <recommendedName>
        <fullName evidence="9">Lipoprotein signal peptidase</fullName>
        <ecNumber evidence="9">3.4.23.36</ecNumber>
    </recommendedName>
    <alternativeName>
        <fullName evidence="9">Prolipoprotein signal peptidase</fullName>
    </alternativeName>
    <alternativeName>
        <fullName evidence="9">Signal peptidase II</fullName>
        <shortName evidence="9">SPase II</shortName>
    </alternativeName>
</protein>
<dbReference type="STRING" id="1797535.A2744_04595"/>
<dbReference type="GO" id="GO:0006508">
    <property type="term" value="P:proteolysis"/>
    <property type="evidence" value="ECO:0007669"/>
    <property type="project" value="UniProtKB-KW"/>
</dbReference>
<gene>
    <name evidence="9" type="primary">lspA</name>
    <name evidence="11" type="ORF">A2744_04595</name>
</gene>
<keyword evidence="3 9" id="KW-0645">Protease</keyword>
<feature type="transmembrane region" description="Helical" evidence="9">
    <location>
        <begin position="85"/>
        <end position="104"/>
    </location>
</feature>
<evidence type="ECO:0000256" key="1">
    <source>
        <dbReference type="ARBA" id="ARBA00006139"/>
    </source>
</evidence>
<accession>A0A1G1Y1S9</accession>
<dbReference type="EC" id="3.4.23.36" evidence="9"/>
<comment type="caution">
    <text evidence="11">The sequence shown here is derived from an EMBL/GenBank/DDBJ whole genome shotgun (WGS) entry which is preliminary data.</text>
</comment>
<keyword evidence="8 9" id="KW-0472">Membrane</keyword>
<dbReference type="HAMAP" id="MF_00161">
    <property type="entry name" value="LspA"/>
    <property type="match status" value="1"/>
</dbReference>
<keyword evidence="6 9" id="KW-0378">Hydrolase</keyword>
<evidence type="ECO:0000256" key="5">
    <source>
        <dbReference type="ARBA" id="ARBA00022750"/>
    </source>
</evidence>
<comment type="subcellular location">
    <subcellularLocation>
        <location evidence="9">Cell membrane</location>
        <topology evidence="9">Multi-pass membrane protein</topology>
    </subcellularLocation>
</comment>
<evidence type="ECO:0000256" key="3">
    <source>
        <dbReference type="ARBA" id="ARBA00022670"/>
    </source>
</evidence>
<comment type="similarity">
    <text evidence="1 9 10">Belongs to the peptidase A8 family.</text>
</comment>
<dbReference type="PRINTS" id="PR00781">
    <property type="entry name" value="LIPOSIGPTASE"/>
</dbReference>
<evidence type="ECO:0000256" key="10">
    <source>
        <dbReference type="RuleBase" id="RU004181"/>
    </source>
</evidence>
<dbReference type="PANTHER" id="PTHR33695">
    <property type="entry name" value="LIPOPROTEIN SIGNAL PEPTIDASE"/>
    <property type="match status" value="1"/>
</dbReference>
<sequence length="152" mass="17355">MFKKYLSINLPVLFLFVLDRLAKLWFVKNPDFFKEAVAGFLSFQLEKNFGVAFGLPLNKTLTVILTVIIIIILISILLKLYYKKNVWLVFSLSLIILGAGSNLIDRLKYGFVVDYINVPFFTVFNLADAMISLGVVLVISQQLFSQTRHQQS</sequence>
<organism evidence="11 12">
    <name type="scientific">Candidatus Buchananbacteria bacterium RIFCSPHIGHO2_01_FULL_44_11</name>
    <dbReference type="NCBI Taxonomy" id="1797535"/>
    <lineage>
        <taxon>Bacteria</taxon>
        <taxon>Candidatus Buchananiibacteriota</taxon>
    </lineage>
</organism>
<feature type="active site" evidence="9">
    <location>
        <position position="128"/>
    </location>
</feature>
<keyword evidence="5 9" id="KW-0064">Aspartyl protease</keyword>
<keyword evidence="4 9" id="KW-0812">Transmembrane</keyword>
<dbReference type="UniPathway" id="UPA00665"/>
<evidence type="ECO:0000256" key="7">
    <source>
        <dbReference type="ARBA" id="ARBA00022989"/>
    </source>
</evidence>
<dbReference type="Proteomes" id="UP000178240">
    <property type="component" value="Unassembled WGS sequence"/>
</dbReference>
<feature type="transmembrane region" description="Helical" evidence="9">
    <location>
        <begin position="60"/>
        <end position="78"/>
    </location>
</feature>
<dbReference type="GO" id="GO:0005886">
    <property type="term" value="C:plasma membrane"/>
    <property type="evidence" value="ECO:0007669"/>
    <property type="project" value="UniProtKB-SubCell"/>
</dbReference>
<dbReference type="Pfam" id="PF01252">
    <property type="entry name" value="Peptidase_A8"/>
    <property type="match status" value="1"/>
</dbReference>
<evidence type="ECO:0000256" key="9">
    <source>
        <dbReference type="HAMAP-Rule" id="MF_00161"/>
    </source>
</evidence>
<evidence type="ECO:0000313" key="11">
    <source>
        <dbReference type="EMBL" id="OGY46242.1"/>
    </source>
</evidence>
<evidence type="ECO:0000256" key="4">
    <source>
        <dbReference type="ARBA" id="ARBA00022692"/>
    </source>
</evidence>
<dbReference type="NCBIfam" id="TIGR00077">
    <property type="entry name" value="lspA"/>
    <property type="match status" value="1"/>
</dbReference>
<dbReference type="EMBL" id="MHIE01000006">
    <property type="protein sequence ID" value="OGY46242.1"/>
    <property type="molecule type" value="Genomic_DNA"/>
</dbReference>
<comment type="function">
    <text evidence="9">This protein specifically catalyzes the removal of signal peptides from prolipoproteins.</text>
</comment>
<evidence type="ECO:0000313" key="12">
    <source>
        <dbReference type="Proteomes" id="UP000178240"/>
    </source>
</evidence>
<evidence type="ECO:0000256" key="2">
    <source>
        <dbReference type="ARBA" id="ARBA00022475"/>
    </source>
</evidence>
<comment type="caution">
    <text evidence="9">Lacks conserved residue(s) required for the propagation of feature annotation.</text>
</comment>
<proteinExistence type="inferred from homology"/>
<dbReference type="PANTHER" id="PTHR33695:SF1">
    <property type="entry name" value="LIPOPROTEIN SIGNAL PEPTIDASE"/>
    <property type="match status" value="1"/>
</dbReference>
<comment type="catalytic activity">
    <reaction evidence="9">
        <text>Release of signal peptides from bacterial membrane prolipoproteins. Hydrolyzes -Xaa-Yaa-Zaa-|-(S,diacylglyceryl)Cys-, in which Xaa is hydrophobic (preferably Leu), and Yaa (Ala or Ser) and Zaa (Gly or Ala) have small, neutral side chains.</text>
        <dbReference type="EC" id="3.4.23.36"/>
    </reaction>
</comment>
<comment type="pathway">
    <text evidence="9">Protein modification; lipoprotein biosynthesis (signal peptide cleavage).</text>
</comment>
<dbReference type="InterPro" id="IPR001872">
    <property type="entry name" value="Peptidase_A8"/>
</dbReference>
<evidence type="ECO:0000256" key="6">
    <source>
        <dbReference type="ARBA" id="ARBA00022801"/>
    </source>
</evidence>
<feature type="active site" evidence="9">
    <location>
        <position position="114"/>
    </location>
</feature>
<keyword evidence="7 9" id="KW-1133">Transmembrane helix</keyword>
<evidence type="ECO:0000256" key="8">
    <source>
        <dbReference type="ARBA" id="ARBA00023136"/>
    </source>
</evidence>
<keyword evidence="2 9" id="KW-1003">Cell membrane</keyword>
<feature type="transmembrane region" description="Helical" evidence="9">
    <location>
        <begin position="116"/>
        <end position="139"/>
    </location>
</feature>
<dbReference type="AlphaFoldDB" id="A0A1G1Y1S9"/>
<dbReference type="GO" id="GO:0004190">
    <property type="term" value="F:aspartic-type endopeptidase activity"/>
    <property type="evidence" value="ECO:0007669"/>
    <property type="project" value="UniProtKB-UniRule"/>
</dbReference>